<keyword evidence="1" id="KW-1133">Transmembrane helix</keyword>
<keyword evidence="1" id="KW-0812">Transmembrane</keyword>
<dbReference type="Proteomes" id="UP000829196">
    <property type="component" value="Unassembled WGS sequence"/>
</dbReference>
<accession>A0A8T3BLG9</accession>
<protein>
    <submittedName>
        <fullName evidence="2">Uncharacterized protein</fullName>
    </submittedName>
</protein>
<dbReference type="AlphaFoldDB" id="A0A8T3BLG9"/>
<evidence type="ECO:0000256" key="1">
    <source>
        <dbReference type="SAM" id="Phobius"/>
    </source>
</evidence>
<dbReference type="EMBL" id="JAGYWB010000008">
    <property type="protein sequence ID" value="KAI0514152.1"/>
    <property type="molecule type" value="Genomic_DNA"/>
</dbReference>
<sequence>MEYMKANQPKHAALCYMTQHIHKYLCQQMYDFILHMIFKHVIHFLALLNMLMLMDS</sequence>
<keyword evidence="3" id="KW-1185">Reference proteome</keyword>
<comment type="caution">
    <text evidence="2">The sequence shown here is derived from an EMBL/GenBank/DDBJ whole genome shotgun (WGS) entry which is preliminary data.</text>
</comment>
<keyword evidence="1" id="KW-0472">Membrane</keyword>
<feature type="transmembrane region" description="Helical" evidence="1">
    <location>
        <begin position="32"/>
        <end position="54"/>
    </location>
</feature>
<evidence type="ECO:0000313" key="3">
    <source>
        <dbReference type="Proteomes" id="UP000829196"/>
    </source>
</evidence>
<reference evidence="2" key="1">
    <citation type="journal article" date="2022" name="Front. Genet.">
        <title>Chromosome-Scale Assembly of the Dendrobium nobile Genome Provides Insights Into the Molecular Mechanism of the Biosynthesis of the Medicinal Active Ingredient of Dendrobium.</title>
        <authorList>
            <person name="Xu Q."/>
            <person name="Niu S.-C."/>
            <person name="Li K.-L."/>
            <person name="Zheng P.-J."/>
            <person name="Zhang X.-J."/>
            <person name="Jia Y."/>
            <person name="Liu Y."/>
            <person name="Niu Y.-X."/>
            <person name="Yu L.-H."/>
            <person name="Chen D.-F."/>
            <person name="Zhang G.-Q."/>
        </authorList>
    </citation>
    <scope>NUCLEOTIDE SEQUENCE</scope>
    <source>
        <tissue evidence="2">Leaf</tissue>
    </source>
</reference>
<evidence type="ECO:0000313" key="2">
    <source>
        <dbReference type="EMBL" id="KAI0514152.1"/>
    </source>
</evidence>
<gene>
    <name evidence="2" type="ORF">KFK09_010186</name>
</gene>
<dbReference type="SMR" id="A0A8T3BLG9"/>
<proteinExistence type="predicted"/>
<name>A0A8T3BLG9_DENNO</name>
<organism evidence="2 3">
    <name type="scientific">Dendrobium nobile</name>
    <name type="common">Orchid</name>
    <dbReference type="NCBI Taxonomy" id="94219"/>
    <lineage>
        <taxon>Eukaryota</taxon>
        <taxon>Viridiplantae</taxon>
        <taxon>Streptophyta</taxon>
        <taxon>Embryophyta</taxon>
        <taxon>Tracheophyta</taxon>
        <taxon>Spermatophyta</taxon>
        <taxon>Magnoliopsida</taxon>
        <taxon>Liliopsida</taxon>
        <taxon>Asparagales</taxon>
        <taxon>Orchidaceae</taxon>
        <taxon>Epidendroideae</taxon>
        <taxon>Malaxideae</taxon>
        <taxon>Dendrobiinae</taxon>
        <taxon>Dendrobium</taxon>
    </lineage>
</organism>